<reference evidence="4 5" key="1">
    <citation type="journal article" date="2019" name="ACS Chem. Biol.">
        <title>Identification and Mobilization of a Cryptic Antibiotic Biosynthesis Gene Locus from a Human-Pathogenic Nocardia Isolate.</title>
        <authorList>
            <person name="Herisse M."/>
            <person name="Ishida K."/>
            <person name="Porter J.L."/>
            <person name="Howden B."/>
            <person name="Hertweck C."/>
            <person name="Stinear T.P."/>
            <person name="Pidot S.J."/>
        </authorList>
    </citation>
    <scope>NUCLEOTIDE SEQUENCE [LARGE SCALE GENOMIC DNA]</scope>
    <source>
        <strain evidence="4 5">AUSMDU00012717</strain>
    </source>
</reference>
<gene>
    <name evidence="4" type="ORF">F5544_31270</name>
</gene>
<accession>A0A6G9YM39</accession>
<dbReference type="PANTHER" id="PTHR43037">
    <property type="entry name" value="UNNAMED PRODUCT-RELATED"/>
    <property type="match status" value="1"/>
</dbReference>
<evidence type="ECO:0000256" key="3">
    <source>
        <dbReference type="SAM" id="MobiDB-lite"/>
    </source>
</evidence>
<dbReference type="Proteomes" id="UP000503540">
    <property type="component" value="Chromosome"/>
</dbReference>
<dbReference type="AlphaFoldDB" id="A0A6G9YM39"/>
<evidence type="ECO:0000313" key="4">
    <source>
        <dbReference type="EMBL" id="QIS14096.1"/>
    </source>
</evidence>
<proteinExistence type="predicted"/>
<evidence type="ECO:0000313" key="5">
    <source>
        <dbReference type="Proteomes" id="UP000503540"/>
    </source>
</evidence>
<dbReference type="InterPro" id="IPR050955">
    <property type="entry name" value="Plant_Biomass_Hydrol_Est"/>
</dbReference>
<evidence type="ECO:0000256" key="1">
    <source>
        <dbReference type="ARBA" id="ARBA00022729"/>
    </source>
</evidence>
<dbReference type="GO" id="GO:0005576">
    <property type="term" value="C:extracellular region"/>
    <property type="evidence" value="ECO:0007669"/>
    <property type="project" value="InterPro"/>
</dbReference>
<keyword evidence="1" id="KW-0732">Signal</keyword>
<dbReference type="Pfam" id="PF10503">
    <property type="entry name" value="Esterase_PHB"/>
    <property type="match status" value="1"/>
</dbReference>
<name>A0A6G9YM39_9NOCA</name>
<dbReference type="SUPFAM" id="SSF53474">
    <property type="entry name" value="alpha/beta-Hydrolases"/>
    <property type="match status" value="1"/>
</dbReference>
<dbReference type="KEGG" id="nah:F5544_31270"/>
<dbReference type="PANTHER" id="PTHR43037:SF1">
    <property type="entry name" value="BLL1128 PROTEIN"/>
    <property type="match status" value="1"/>
</dbReference>
<evidence type="ECO:0000256" key="2">
    <source>
        <dbReference type="ARBA" id="ARBA00022801"/>
    </source>
</evidence>
<dbReference type="InterPro" id="IPR029058">
    <property type="entry name" value="AB_hydrolase_fold"/>
</dbReference>
<sequence length="384" mass="41817">MTPATPPTTSSRRSRPPSRTPNTDRCCENSSAIPRMCSTPSNTRAILLHSEVISQRHPASAPIVRRCFVRATGHRIVLGLAATVFASAMVGSTAPRANADAYVERVYTNPAGTRHYYLHLPPGDVAHKPLMIFLPGCIDPVEENRPAVLPLIPQSDRMGFVLAYPLQDQAANPGWCWNPWNPDDNQRDRGEPSIIAGITTSLIDEFKLDKARVYIGGYSAGGAMTTVMAAAYPDLYAAMAPMAATPYRLTGDGEAIVSEMGPRARAVPGFFMQNLFDEASIYPVGRVNLSQWLQADNLADPGSVPPQPTSTQLIGPPQGIPIPTVVEHYQSPAGCEMAQFWTLTLSEHQIGALLVQQPWGDQMRDDMMNFLLSHSMTQPHRSCG</sequence>
<dbReference type="EMBL" id="CP046172">
    <property type="protein sequence ID" value="QIS14096.1"/>
    <property type="molecule type" value="Genomic_DNA"/>
</dbReference>
<dbReference type="InterPro" id="IPR010126">
    <property type="entry name" value="Esterase_phb"/>
</dbReference>
<dbReference type="Gene3D" id="3.40.50.1820">
    <property type="entry name" value="alpha/beta hydrolase"/>
    <property type="match status" value="1"/>
</dbReference>
<keyword evidence="2" id="KW-0378">Hydrolase</keyword>
<organism evidence="4 5">
    <name type="scientific">Nocardia arthritidis</name>
    <dbReference type="NCBI Taxonomy" id="228602"/>
    <lineage>
        <taxon>Bacteria</taxon>
        <taxon>Bacillati</taxon>
        <taxon>Actinomycetota</taxon>
        <taxon>Actinomycetes</taxon>
        <taxon>Mycobacteriales</taxon>
        <taxon>Nocardiaceae</taxon>
        <taxon>Nocardia</taxon>
    </lineage>
</organism>
<feature type="region of interest" description="Disordered" evidence="3">
    <location>
        <begin position="1"/>
        <end position="31"/>
    </location>
</feature>
<keyword evidence="5" id="KW-1185">Reference proteome</keyword>
<dbReference type="GO" id="GO:0016787">
    <property type="term" value="F:hydrolase activity"/>
    <property type="evidence" value="ECO:0007669"/>
    <property type="project" value="UniProtKB-KW"/>
</dbReference>
<protein>
    <submittedName>
        <fullName evidence="4">Prolyl oligopeptidase family serine peptidase</fullName>
    </submittedName>
</protein>